<keyword evidence="6" id="KW-0677">Repeat</keyword>
<keyword evidence="7" id="KW-0446">Lipid-binding</keyword>
<dbReference type="CDD" id="cd06794">
    <property type="entry name" value="PDZ2_syntenin-like"/>
    <property type="match status" value="1"/>
</dbReference>
<organism evidence="12 13">
    <name type="scientific">Stylophora pistillata</name>
    <name type="common">Smooth cauliflower coral</name>
    <dbReference type="NCBI Taxonomy" id="50429"/>
    <lineage>
        <taxon>Eukaryota</taxon>
        <taxon>Metazoa</taxon>
        <taxon>Cnidaria</taxon>
        <taxon>Anthozoa</taxon>
        <taxon>Hexacorallia</taxon>
        <taxon>Scleractinia</taxon>
        <taxon>Astrocoeniina</taxon>
        <taxon>Pocilloporidae</taxon>
        <taxon>Stylophora</taxon>
    </lineage>
</organism>
<evidence type="ECO:0000256" key="2">
    <source>
        <dbReference type="ARBA" id="ARBA00004236"/>
    </source>
</evidence>
<evidence type="ECO:0000256" key="10">
    <source>
        <dbReference type="SAM" id="MobiDB-lite"/>
    </source>
</evidence>
<evidence type="ECO:0000256" key="1">
    <source>
        <dbReference type="ARBA" id="ARBA00004123"/>
    </source>
</evidence>
<evidence type="ECO:0000256" key="3">
    <source>
        <dbReference type="ARBA" id="ARBA00004496"/>
    </source>
</evidence>
<dbReference type="InterPro" id="IPR036034">
    <property type="entry name" value="PDZ_sf"/>
</dbReference>
<feature type="domain" description="PDZ" evidence="11">
    <location>
        <begin position="203"/>
        <end position="278"/>
    </location>
</feature>
<evidence type="ECO:0000256" key="5">
    <source>
        <dbReference type="ARBA" id="ARBA00022490"/>
    </source>
</evidence>
<dbReference type="PANTHER" id="PTHR12345">
    <property type="entry name" value="SYNTENIN RELATED"/>
    <property type="match status" value="1"/>
</dbReference>
<protein>
    <submittedName>
        <fullName evidence="12">Syntenin-1</fullName>
    </submittedName>
</protein>
<proteinExistence type="predicted"/>
<dbReference type="Pfam" id="PF00595">
    <property type="entry name" value="PDZ"/>
    <property type="match status" value="2"/>
</dbReference>
<keyword evidence="9" id="KW-0539">Nucleus</keyword>
<dbReference type="GO" id="GO:0008289">
    <property type="term" value="F:lipid binding"/>
    <property type="evidence" value="ECO:0007669"/>
    <property type="project" value="UniProtKB-KW"/>
</dbReference>
<evidence type="ECO:0000256" key="7">
    <source>
        <dbReference type="ARBA" id="ARBA00023121"/>
    </source>
</evidence>
<comment type="caution">
    <text evidence="12">The sequence shown here is derived from an EMBL/GenBank/DDBJ whole genome shotgun (WGS) entry which is preliminary data.</text>
</comment>
<name>A0A2B4RX36_STYPI</name>
<reference evidence="13" key="1">
    <citation type="journal article" date="2017" name="bioRxiv">
        <title>Comparative analysis of the genomes of Stylophora pistillata and Acropora digitifera provides evidence for extensive differences between species of corals.</title>
        <authorList>
            <person name="Voolstra C.R."/>
            <person name="Li Y."/>
            <person name="Liew Y.J."/>
            <person name="Baumgarten S."/>
            <person name="Zoccola D."/>
            <person name="Flot J.-F."/>
            <person name="Tambutte S."/>
            <person name="Allemand D."/>
            <person name="Aranda M."/>
        </authorList>
    </citation>
    <scope>NUCLEOTIDE SEQUENCE [LARGE SCALE GENOMIC DNA]</scope>
</reference>
<evidence type="ECO:0000256" key="6">
    <source>
        <dbReference type="ARBA" id="ARBA00022737"/>
    </source>
</evidence>
<dbReference type="STRING" id="50429.A0A2B4RX36"/>
<feature type="region of interest" description="Disordered" evidence="10">
    <location>
        <begin position="16"/>
        <end position="49"/>
    </location>
</feature>
<dbReference type="EMBL" id="LSMT01000299">
    <property type="protein sequence ID" value="PFX20888.1"/>
    <property type="molecule type" value="Genomic_DNA"/>
</dbReference>
<dbReference type="GO" id="GO:0005886">
    <property type="term" value="C:plasma membrane"/>
    <property type="evidence" value="ECO:0007669"/>
    <property type="project" value="UniProtKB-SubCell"/>
</dbReference>
<feature type="compositionally biased region" description="Low complexity" evidence="10">
    <location>
        <begin position="16"/>
        <end position="29"/>
    </location>
</feature>
<keyword evidence="13" id="KW-1185">Reference proteome</keyword>
<dbReference type="GO" id="GO:0005737">
    <property type="term" value="C:cytoplasm"/>
    <property type="evidence" value="ECO:0007669"/>
    <property type="project" value="UniProtKB-SubCell"/>
</dbReference>
<dbReference type="PANTHER" id="PTHR12345:SF3">
    <property type="entry name" value="PDZ DOMAIN-CONTAINING PROTEIN"/>
    <property type="match status" value="1"/>
</dbReference>
<dbReference type="InterPro" id="IPR001478">
    <property type="entry name" value="PDZ"/>
</dbReference>
<dbReference type="FunFam" id="2.30.42.10:FF:000065">
    <property type="entry name" value="syntenin-1 isoform X1"/>
    <property type="match status" value="1"/>
</dbReference>
<dbReference type="GO" id="GO:0005634">
    <property type="term" value="C:nucleus"/>
    <property type="evidence" value="ECO:0007669"/>
    <property type="project" value="UniProtKB-SubCell"/>
</dbReference>
<sequence length="303" mass="32535">MSLYPSLEDMKVDHMAQAQVQQARPQQPALGYQAPAPIPGPRPGGPSSSLYPSLDDYMGLAVSEDAVRQHVPGYSTAGALVPRPQGAVAIPQTSGMVAPVTGDNNLGIRRAEIKQGIREVILCKDGSGKVGLRVRAINKGVFVQYVHANSPAALGGLRFGDQILQIDGETLAGYSSDKVMKILKNASAQRIVFAIRDRPFERTIVMQKDSSGHVGFVFKNGKITQIAKDTSAARNGLLIEHNLVEVNGQNVVGLKDSDIKAILEKAGQTITLTIVPTFIFEHMVKCMGEGLMKKSMDHSVPDL</sequence>
<dbReference type="AlphaFoldDB" id="A0A2B4RX36"/>
<dbReference type="FunFam" id="2.30.42.10:FF:000043">
    <property type="entry name" value="Syntenin-1 isoform X1"/>
    <property type="match status" value="1"/>
</dbReference>
<keyword evidence="4" id="KW-1003">Cell membrane</keyword>
<evidence type="ECO:0000256" key="8">
    <source>
        <dbReference type="ARBA" id="ARBA00023136"/>
    </source>
</evidence>
<comment type="subcellular location">
    <subcellularLocation>
        <location evidence="2">Cell membrane</location>
    </subcellularLocation>
    <subcellularLocation>
        <location evidence="3">Cytoplasm</location>
    </subcellularLocation>
    <subcellularLocation>
        <location evidence="1">Nucleus</location>
    </subcellularLocation>
</comment>
<evidence type="ECO:0000256" key="9">
    <source>
        <dbReference type="ARBA" id="ARBA00023242"/>
    </source>
</evidence>
<dbReference type="SMART" id="SM00228">
    <property type="entry name" value="PDZ"/>
    <property type="match status" value="2"/>
</dbReference>
<accession>A0A2B4RX36</accession>
<evidence type="ECO:0000313" key="13">
    <source>
        <dbReference type="Proteomes" id="UP000225706"/>
    </source>
</evidence>
<dbReference type="InterPro" id="IPR051230">
    <property type="entry name" value="APP-Binding"/>
</dbReference>
<evidence type="ECO:0000259" key="11">
    <source>
        <dbReference type="PROSITE" id="PS50106"/>
    </source>
</evidence>
<keyword evidence="5" id="KW-0963">Cytoplasm</keyword>
<keyword evidence="8" id="KW-0472">Membrane</keyword>
<evidence type="ECO:0000256" key="4">
    <source>
        <dbReference type="ARBA" id="ARBA00022475"/>
    </source>
</evidence>
<dbReference type="Proteomes" id="UP000225706">
    <property type="component" value="Unassembled WGS sequence"/>
</dbReference>
<dbReference type="SUPFAM" id="SSF50156">
    <property type="entry name" value="PDZ domain-like"/>
    <property type="match status" value="2"/>
</dbReference>
<feature type="domain" description="PDZ" evidence="11">
    <location>
        <begin position="119"/>
        <end position="198"/>
    </location>
</feature>
<dbReference type="Gene3D" id="2.30.42.10">
    <property type="match status" value="2"/>
</dbReference>
<evidence type="ECO:0000313" key="12">
    <source>
        <dbReference type="EMBL" id="PFX20888.1"/>
    </source>
</evidence>
<dbReference type="CDD" id="cd06721">
    <property type="entry name" value="PDZ1_syntenin-like"/>
    <property type="match status" value="1"/>
</dbReference>
<dbReference type="PROSITE" id="PS50106">
    <property type="entry name" value="PDZ"/>
    <property type="match status" value="2"/>
</dbReference>
<gene>
    <name evidence="12" type="primary">SDCBP</name>
    <name evidence="12" type="ORF">AWC38_SpisGene14640</name>
</gene>
<dbReference type="OrthoDB" id="10059177at2759"/>